<reference evidence="9 10" key="1">
    <citation type="submission" date="2018-10" db="EMBL/GenBank/DDBJ databases">
        <authorList>
            <person name="Zhang X."/>
        </authorList>
    </citation>
    <scope>NUCLEOTIDE SEQUENCE [LARGE SCALE GENOMIC DNA]</scope>
    <source>
        <strain evidence="9 10">SK-G1</strain>
    </source>
</reference>
<organism evidence="9 10">
    <name type="scientific">Biomaibacter acetigenes</name>
    <dbReference type="NCBI Taxonomy" id="2316383"/>
    <lineage>
        <taxon>Bacteria</taxon>
        <taxon>Bacillati</taxon>
        <taxon>Bacillota</taxon>
        <taxon>Clostridia</taxon>
        <taxon>Thermosediminibacterales</taxon>
        <taxon>Tepidanaerobacteraceae</taxon>
        <taxon>Biomaibacter</taxon>
    </lineage>
</organism>
<evidence type="ECO:0000256" key="3">
    <source>
        <dbReference type="ARBA" id="ARBA00022448"/>
    </source>
</evidence>
<feature type="transmembrane region" description="Helical" evidence="8">
    <location>
        <begin position="201"/>
        <end position="218"/>
    </location>
</feature>
<dbReference type="InterPro" id="IPR002549">
    <property type="entry name" value="AI-2E-like"/>
</dbReference>
<name>A0A3G2RA45_9FIRM</name>
<dbReference type="PANTHER" id="PTHR21716">
    <property type="entry name" value="TRANSMEMBRANE PROTEIN"/>
    <property type="match status" value="1"/>
</dbReference>
<keyword evidence="7 8" id="KW-0472">Membrane</keyword>
<evidence type="ECO:0000256" key="7">
    <source>
        <dbReference type="ARBA" id="ARBA00023136"/>
    </source>
</evidence>
<sequence>MFSLFIIILILLFSQRKKIEAILLPFAIGLLISYILDPVVVFLSTKGIKRSIAVALIYFILIGSIIIALVYIIPVILMELNNLINTIPFYTREIQDIVKDFKMKYKATLPAGVQEVIDRNIAQIEKILLSILQNIANIIMGWVSSLFSIILGPVVGFYLLKDLDKIKINMVHFLPYNQKQQVISFLEKIDTTLGRYIRSQLIVSFIIGILTTLALYILRIDFALLIGLLAGITNIIPYFGPFIGALPAVIITMLRYPHKIVWLIIAIIIIHELESGVISPHIVGENVGLHPLTVIFSLLVGGTFFGLWGMILAVPVAALVKIMLVSRLKKS</sequence>
<evidence type="ECO:0000256" key="4">
    <source>
        <dbReference type="ARBA" id="ARBA00022475"/>
    </source>
</evidence>
<keyword evidence="10" id="KW-1185">Reference proteome</keyword>
<evidence type="ECO:0000313" key="10">
    <source>
        <dbReference type="Proteomes" id="UP000280960"/>
    </source>
</evidence>
<dbReference type="KEGG" id="bacg:D2962_07555"/>
<dbReference type="GO" id="GO:0055085">
    <property type="term" value="P:transmembrane transport"/>
    <property type="evidence" value="ECO:0007669"/>
    <property type="project" value="TreeGrafter"/>
</dbReference>
<evidence type="ECO:0000313" key="9">
    <source>
        <dbReference type="EMBL" id="AYO32239.1"/>
    </source>
</evidence>
<proteinExistence type="inferred from homology"/>
<comment type="similarity">
    <text evidence="2">Belongs to the autoinducer-2 exporter (AI-2E) (TC 2.A.86) family.</text>
</comment>
<evidence type="ECO:0000256" key="5">
    <source>
        <dbReference type="ARBA" id="ARBA00022692"/>
    </source>
</evidence>
<feature type="transmembrane region" description="Helical" evidence="8">
    <location>
        <begin position="224"/>
        <end position="248"/>
    </location>
</feature>
<dbReference type="PANTHER" id="PTHR21716:SF53">
    <property type="entry name" value="PERMEASE PERM-RELATED"/>
    <property type="match status" value="1"/>
</dbReference>
<keyword evidence="3" id="KW-0813">Transport</keyword>
<protein>
    <submittedName>
        <fullName evidence="9">AI-2E family transporter</fullName>
    </submittedName>
</protein>
<accession>A0A3G2RA45</accession>
<feature type="transmembrane region" description="Helical" evidence="8">
    <location>
        <begin position="138"/>
        <end position="160"/>
    </location>
</feature>
<evidence type="ECO:0000256" key="2">
    <source>
        <dbReference type="ARBA" id="ARBA00009773"/>
    </source>
</evidence>
<keyword evidence="5 8" id="KW-0812">Transmembrane</keyword>
<dbReference type="Proteomes" id="UP000280960">
    <property type="component" value="Chromosome"/>
</dbReference>
<feature type="transmembrane region" description="Helical" evidence="8">
    <location>
        <begin position="52"/>
        <end position="73"/>
    </location>
</feature>
<keyword evidence="4" id="KW-1003">Cell membrane</keyword>
<evidence type="ECO:0000256" key="8">
    <source>
        <dbReference type="SAM" id="Phobius"/>
    </source>
</evidence>
<feature type="transmembrane region" description="Helical" evidence="8">
    <location>
        <begin position="260"/>
        <end position="283"/>
    </location>
</feature>
<dbReference type="AlphaFoldDB" id="A0A3G2RA45"/>
<dbReference type="EMBL" id="CP033169">
    <property type="protein sequence ID" value="AYO32239.1"/>
    <property type="molecule type" value="Genomic_DNA"/>
</dbReference>
<dbReference type="Pfam" id="PF01594">
    <property type="entry name" value="AI-2E_transport"/>
    <property type="match status" value="1"/>
</dbReference>
<comment type="subcellular location">
    <subcellularLocation>
        <location evidence="1">Cell membrane</location>
        <topology evidence="1">Multi-pass membrane protein</topology>
    </subcellularLocation>
</comment>
<keyword evidence="6 8" id="KW-1133">Transmembrane helix</keyword>
<feature type="transmembrane region" description="Helical" evidence="8">
    <location>
        <begin position="26"/>
        <end position="45"/>
    </location>
</feature>
<gene>
    <name evidence="9" type="ORF">D2962_07555</name>
</gene>
<feature type="transmembrane region" description="Helical" evidence="8">
    <location>
        <begin position="295"/>
        <end position="320"/>
    </location>
</feature>
<dbReference type="GO" id="GO:0005886">
    <property type="term" value="C:plasma membrane"/>
    <property type="evidence" value="ECO:0007669"/>
    <property type="project" value="UniProtKB-SubCell"/>
</dbReference>
<evidence type="ECO:0000256" key="1">
    <source>
        <dbReference type="ARBA" id="ARBA00004651"/>
    </source>
</evidence>
<evidence type="ECO:0000256" key="6">
    <source>
        <dbReference type="ARBA" id="ARBA00022989"/>
    </source>
</evidence>